<dbReference type="GeneID" id="67180392"/>
<dbReference type="CAZy" id="GT30">
    <property type="family name" value="Glycosyltransferase Family 30"/>
</dbReference>
<dbReference type="NCBIfam" id="NF004388">
    <property type="entry name" value="PRK05749.1-4"/>
    <property type="match status" value="1"/>
</dbReference>
<reference evidence="16 17" key="1">
    <citation type="journal article" date="2010" name="Stand. Genomic Sci.">
        <title>Complete genome sequence of Ferrimonas balearica type strain (PAT).</title>
        <authorList>
            <person name="Nolan M."/>
            <person name="Sikorski J."/>
            <person name="Davenport K."/>
            <person name="Lucas S."/>
            <person name="Glavina Del Rio T."/>
            <person name="Tice H."/>
            <person name="Cheng J."/>
            <person name="Goodwin L."/>
            <person name="Pitluck S."/>
            <person name="Liolios K."/>
            <person name="Ivanova N."/>
            <person name="Mavromatis K."/>
            <person name="Ovchinnikova G."/>
            <person name="Pati A."/>
            <person name="Chen A."/>
            <person name="Palaniappan K."/>
            <person name="Land M."/>
            <person name="Hauser L."/>
            <person name="Chang Y."/>
            <person name="Jeffries C."/>
            <person name="Tapia R."/>
            <person name="Brettin T."/>
            <person name="Detter J."/>
            <person name="Han C."/>
            <person name="Yasawong M."/>
            <person name="Rohde M."/>
            <person name="Tindall B."/>
            <person name="Goker M."/>
            <person name="Woyke T."/>
            <person name="Bristow J."/>
            <person name="Eisen J."/>
            <person name="Markowitz V."/>
            <person name="Hugenholtz P."/>
            <person name="Kyrpides N."/>
            <person name="Klenk H."/>
            <person name="Lapidus A."/>
        </authorList>
    </citation>
    <scope>NUCLEOTIDE SEQUENCE [LARGE SCALE GENOMIC DNA]</scope>
    <source>
        <strain evidence="17">DSM 9799 / CCM 4581 / KCTC 23876 / PAT</strain>
    </source>
</reference>
<name>E1SW64_FERBD</name>
<evidence type="ECO:0000256" key="5">
    <source>
        <dbReference type="ARBA" id="ARBA00019077"/>
    </source>
</evidence>
<dbReference type="Gene3D" id="3.40.50.2000">
    <property type="entry name" value="Glycogen Phosphorylase B"/>
    <property type="match status" value="1"/>
</dbReference>
<dbReference type="InterPro" id="IPR038107">
    <property type="entry name" value="Glycos_transf_N_sf"/>
</dbReference>
<feature type="active site" description="Proton acceptor" evidence="11">
    <location>
        <position position="59"/>
    </location>
</feature>
<dbReference type="AlphaFoldDB" id="E1SW64"/>
<evidence type="ECO:0000256" key="3">
    <source>
        <dbReference type="ARBA" id="ARBA00006380"/>
    </source>
</evidence>
<organism evidence="16 17">
    <name type="scientific">Ferrimonas balearica (strain DSM 9799 / CCM 4581 / KCTC 23876 / PAT)</name>
    <dbReference type="NCBI Taxonomy" id="550540"/>
    <lineage>
        <taxon>Bacteria</taxon>
        <taxon>Pseudomonadati</taxon>
        <taxon>Pseudomonadota</taxon>
        <taxon>Gammaproteobacteria</taxon>
        <taxon>Alteromonadales</taxon>
        <taxon>Ferrimonadaceae</taxon>
        <taxon>Ferrimonas</taxon>
    </lineage>
</organism>
<dbReference type="GO" id="GO:0009244">
    <property type="term" value="P:lipopolysaccharide core region biosynthetic process"/>
    <property type="evidence" value="ECO:0007669"/>
    <property type="project" value="UniProtKB-UniRule"/>
</dbReference>
<feature type="domain" description="3-deoxy-D-manno-octulosonic-acid transferase N-terminal" evidence="15">
    <location>
        <begin position="33"/>
        <end position="209"/>
    </location>
</feature>
<dbReference type="UniPathway" id="UPA00958"/>
<evidence type="ECO:0000259" key="14">
    <source>
        <dbReference type="Pfam" id="PF00534"/>
    </source>
</evidence>
<evidence type="ECO:0000256" key="1">
    <source>
        <dbReference type="ARBA" id="ARBA00004388"/>
    </source>
</evidence>
<keyword evidence="8" id="KW-0812">Transmembrane</keyword>
<feature type="domain" description="Glycosyl transferase family 1" evidence="14">
    <location>
        <begin position="296"/>
        <end position="399"/>
    </location>
</feature>
<evidence type="ECO:0000256" key="6">
    <source>
        <dbReference type="ARBA" id="ARBA00022519"/>
    </source>
</evidence>
<dbReference type="HOGENOM" id="CLU_036146_2_0_6"/>
<comment type="similarity">
    <text evidence="3">Belongs to the glycosyltransferase group 1 family. Glycosyltransferase 30 subfamily.</text>
</comment>
<evidence type="ECO:0000256" key="11">
    <source>
        <dbReference type="PIRSR" id="PIRSR639901-1"/>
    </source>
</evidence>
<keyword evidence="17" id="KW-1185">Reference proteome</keyword>
<evidence type="ECO:0000256" key="9">
    <source>
        <dbReference type="ARBA" id="ARBA00031445"/>
    </source>
</evidence>
<dbReference type="OrthoDB" id="9789797at2"/>
<comment type="pathway">
    <text evidence="2 13">Bacterial outer membrane biogenesis; LPS core biosynthesis.</text>
</comment>
<keyword evidence="8" id="KW-0735">Signal-anchor</keyword>
<dbReference type="InterPro" id="IPR007507">
    <property type="entry name" value="Glycos_transf_N"/>
</dbReference>
<dbReference type="FunFam" id="3.40.50.11720:FF:000001">
    <property type="entry name" value="3-deoxy-D-manno-octulosonic acid transferase"/>
    <property type="match status" value="1"/>
</dbReference>
<evidence type="ECO:0000256" key="12">
    <source>
        <dbReference type="PIRSR" id="PIRSR639901-2"/>
    </source>
</evidence>
<dbReference type="KEGG" id="fbl:Fbal_0150"/>
<proteinExistence type="inferred from homology"/>
<dbReference type="eggNOG" id="COG1519">
    <property type="taxonomic scope" value="Bacteria"/>
</dbReference>
<evidence type="ECO:0000256" key="8">
    <source>
        <dbReference type="ARBA" id="ARBA00022968"/>
    </source>
</evidence>
<dbReference type="STRING" id="550540.Fbal_0150"/>
<evidence type="ECO:0000256" key="4">
    <source>
        <dbReference type="ARBA" id="ARBA00012621"/>
    </source>
</evidence>
<evidence type="ECO:0000256" key="2">
    <source>
        <dbReference type="ARBA" id="ARBA00004713"/>
    </source>
</evidence>
<protein>
    <recommendedName>
        <fullName evidence="5 13">3-deoxy-D-manno-octulosonic acid transferase</fullName>
        <shortName evidence="13">Kdo transferase</shortName>
        <ecNumber evidence="4 13">2.4.99.12</ecNumber>
    </recommendedName>
    <alternativeName>
        <fullName evidence="9 13">Lipid IV(A) 3-deoxy-D-manno-octulosonic acid transferase</fullName>
    </alternativeName>
</protein>
<accession>E1SW64</accession>
<dbReference type="PANTHER" id="PTHR42755">
    <property type="entry name" value="3-DEOXY-MANNO-OCTULOSONATE CYTIDYLYLTRANSFERASE"/>
    <property type="match status" value="1"/>
</dbReference>
<dbReference type="Pfam" id="PF04413">
    <property type="entry name" value="Glycos_transf_N"/>
    <property type="match status" value="1"/>
</dbReference>
<keyword evidence="13" id="KW-1003">Cell membrane</keyword>
<dbReference type="PANTHER" id="PTHR42755:SF1">
    <property type="entry name" value="3-DEOXY-D-MANNO-OCTULOSONIC ACID TRANSFERASE, MITOCHONDRIAL-RELATED"/>
    <property type="match status" value="1"/>
</dbReference>
<dbReference type="GO" id="GO:0043842">
    <property type="term" value="F:Kdo transferase activity"/>
    <property type="evidence" value="ECO:0007669"/>
    <property type="project" value="UniProtKB-EC"/>
</dbReference>
<dbReference type="Gene3D" id="3.40.50.11720">
    <property type="entry name" value="3-Deoxy-D-manno-octulosonic-acid transferase, N-terminal domain"/>
    <property type="match status" value="1"/>
</dbReference>
<dbReference type="RefSeq" id="WP_013343670.1">
    <property type="nucleotide sequence ID" value="NC_014541.1"/>
</dbReference>
<dbReference type="EC" id="2.4.99.12" evidence="4 13"/>
<evidence type="ECO:0000313" key="17">
    <source>
        <dbReference type="Proteomes" id="UP000006683"/>
    </source>
</evidence>
<dbReference type="EMBL" id="CP002209">
    <property type="protein sequence ID" value="ADN74364.1"/>
    <property type="molecule type" value="Genomic_DNA"/>
</dbReference>
<keyword evidence="6" id="KW-0472">Membrane</keyword>
<evidence type="ECO:0000259" key="15">
    <source>
        <dbReference type="Pfam" id="PF04413"/>
    </source>
</evidence>
<keyword evidence="13" id="KW-0448">Lipopolysaccharide biosynthesis</keyword>
<feature type="site" description="Transition state stabilizer" evidence="12">
    <location>
        <position position="129"/>
    </location>
</feature>
<keyword evidence="7 13" id="KW-0808">Transferase</keyword>
<comment type="catalytic activity">
    <reaction evidence="10 13">
        <text>lipid IVA (E. coli) + CMP-3-deoxy-beta-D-manno-octulosonate = alpha-Kdo-(2-&gt;6)-lipid IVA (E. coli) + CMP + H(+)</text>
        <dbReference type="Rhea" id="RHEA:28066"/>
        <dbReference type="ChEBI" id="CHEBI:15378"/>
        <dbReference type="ChEBI" id="CHEBI:58603"/>
        <dbReference type="ChEBI" id="CHEBI:60364"/>
        <dbReference type="ChEBI" id="CHEBI:60377"/>
        <dbReference type="ChEBI" id="CHEBI:85987"/>
        <dbReference type="EC" id="2.4.99.12"/>
    </reaction>
</comment>
<dbReference type="InterPro" id="IPR001296">
    <property type="entry name" value="Glyco_trans_1"/>
</dbReference>
<evidence type="ECO:0000256" key="7">
    <source>
        <dbReference type="ARBA" id="ARBA00022679"/>
    </source>
</evidence>
<feature type="site" description="Transition state stabilizer" evidence="12">
    <location>
        <position position="207"/>
    </location>
</feature>
<comment type="function">
    <text evidence="13">Involved in lipopolysaccharide (LPS) biosynthesis. Catalyzes the transfer of 3-deoxy-D-manno-octulosonate (Kdo) residue(s) from CMP-Kdo to lipid IV(A), the tetraacyldisaccharide-1,4'-bisphosphate precursor of lipid A.</text>
</comment>
<dbReference type="GO" id="GO:0009245">
    <property type="term" value="P:lipid A biosynthetic process"/>
    <property type="evidence" value="ECO:0007669"/>
    <property type="project" value="TreeGrafter"/>
</dbReference>
<evidence type="ECO:0000313" key="16">
    <source>
        <dbReference type="EMBL" id="ADN74364.1"/>
    </source>
</evidence>
<dbReference type="Pfam" id="PF00534">
    <property type="entry name" value="Glycos_transf_1"/>
    <property type="match status" value="1"/>
</dbReference>
<dbReference type="Proteomes" id="UP000006683">
    <property type="component" value="Chromosome"/>
</dbReference>
<dbReference type="SUPFAM" id="SSF53756">
    <property type="entry name" value="UDP-Glycosyltransferase/glycogen phosphorylase"/>
    <property type="match status" value="1"/>
</dbReference>
<evidence type="ECO:0000256" key="10">
    <source>
        <dbReference type="ARBA" id="ARBA00049183"/>
    </source>
</evidence>
<dbReference type="GO" id="GO:0005886">
    <property type="term" value="C:plasma membrane"/>
    <property type="evidence" value="ECO:0007669"/>
    <property type="project" value="UniProtKB-SubCell"/>
</dbReference>
<evidence type="ECO:0000256" key="13">
    <source>
        <dbReference type="RuleBase" id="RU365103"/>
    </source>
</evidence>
<comment type="subcellular location">
    <subcellularLocation>
        <location evidence="1">Cell inner membrane</location>
        <topology evidence="1">Single-pass membrane protein</topology>
        <orientation evidence="1">Cytoplasmic side</orientation>
    </subcellularLocation>
    <subcellularLocation>
        <location evidence="13">Cell membrane</location>
    </subcellularLocation>
</comment>
<dbReference type="InterPro" id="IPR039901">
    <property type="entry name" value="Kdotransferase"/>
</dbReference>
<dbReference type="FunFam" id="3.40.50.2000:FF:000032">
    <property type="entry name" value="3-deoxy-D-manno-octulosonic acid transferase"/>
    <property type="match status" value="1"/>
</dbReference>
<keyword evidence="6" id="KW-0997">Cell inner membrane</keyword>
<sequence>MNRLFYSLVLTLLLPVVLAYLLWRSRKAPAYRQRWGERLGLTLPKVNDAIVVHCASMGETLAAVPLIEALRARYPDKPVLVTSFTPSGSEQVKQRFGDSVAHAYLPLDLPFITRRFIRRVRPAMVVLMETELWPNLIHQCHRQRVPVMLSNARMSERSARGYARFPRLTRPMLGELDAVAAQSAEDGARLVTLGLDPAKLTICGSLKFDLDLSRANLADLRQAREQGFGQRKIWCAGSTHPGEFEQALSAHRALLRLHPDLLLLLVPRHPEQFDHAEALAQQAGFVTARRTGGDSVEESVQVVIGDTMGELLTLYGLADAAFVGGSLIERGGHNPLEPAALGKPVLMGPHFFNFQEIGQALLQAGGMTLVNNADELADQLEHLLSLRKQAEQMGHQGQRVVDTNRGATERQLALASSLL</sequence>
<gene>
    <name evidence="16" type="ordered locus">Fbal_0150</name>
</gene>